<comment type="subcellular location">
    <subcellularLocation>
        <location evidence="3 16">Cytoplasm</location>
    </subcellularLocation>
</comment>
<comment type="catalytic activity">
    <reaction evidence="1 16">
        <text>(R)-pantothenate + ATP = (R)-4'-phosphopantothenate + ADP + H(+)</text>
        <dbReference type="Rhea" id="RHEA:16373"/>
        <dbReference type="ChEBI" id="CHEBI:10986"/>
        <dbReference type="ChEBI" id="CHEBI:15378"/>
        <dbReference type="ChEBI" id="CHEBI:29032"/>
        <dbReference type="ChEBI" id="CHEBI:30616"/>
        <dbReference type="ChEBI" id="CHEBI:456216"/>
        <dbReference type="EC" id="2.7.1.33"/>
    </reaction>
</comment>
<feature type="binding site" evidence="16">
    <location>
        <position position="94"/>
    </location>
    <ligand>
        <name>substrate</name>
    </ligand>
</feature>
<dbReference type="GO" id="GO:0046872">
    <property type="term" value="F:metal ion binding"/>
    <property type="evidence" value="ECO:0007669"/>
    <property type="project" value="UniProtKB-KW"/>
</dbReference>
<feature type="active site" description="Proton acceptor" evidence="16">
    <location>
        <position position="103"/>
    </location>
</feature>
<evidence type="ECO:0000256" key="11">
    <source>
        <dbReference type="ARBA" id="ARBA00022840"/>
    </source>
</evidence>
<dbReference type="NCBIfam" id="TIGR00671">
    <property type="entry name" value="baf"/>
    <property type="match status" value="1"/>
</dbReference>
<dbReference type="SUPFAM" id="SSF53067">
    <property type="entry name" value="Actin-like ATPase domain"/>
    <property type="match status" value="2"/>
</dbReference>
<dbReference type="HAMAP" id="MF_01274">
    <property type="entry name" value="Pantothen_kinase_3"/>
    <property type="match status" value="1"/>
</dbReference>
<evidence type="ECO:0000256" key="2">
    <source>
        <dbReference type="ARBA" id="ARBA00001958"/>
    </source>
</evidence>
<reference evidence="17" key="1">
    <citation type="submission" date="2017-02" db="EMBL/GenBank/DDBJ databases">
        <title>Draft Genome Sequence of the Salt Water Bacterium Oceanospirillum linum ATCC 11336.</title>
        <authorList>
            <person name="Trachtenberg A.M."/>
            <person name="Carney J.G."/>
            <person name="Linnane J.D."/>
            <person name="Rheaume B.A."/>
            <person name="Pitts N.L."/>
            <person name="Mykles D.L."/>
            <person name="Maclea K.S."/>
        </authorList>
    </citation>
    <scope>NUCLEOTIDE SEQUENCE [LARGE SCALE GENOMIC DNA]</scope>
    <source>
        <strain evidence="17">ATCC 11336</strain>
    </source>
</reference>
<evidence type="ECO:0000256" key="5">
    <source>
        <dbReference type="ARBA" id="ARBA00011738"/>
    </source>
</evidence>
<evidence type="ECO:0000256" key="13">
    <source>
        <dbReference type="ARBA" id="ARBA00022993"/>
    </source>
</evidence>
<dbReference type="RefSeq" id="WP_274378436.1">
    <property type="nucleotide sequence ID" value="NZ_MTSD02000009.1"/>
</dbReference>
<evidence type="ECO:0000256" key="16">
    <source>
        <dbReference type="HAMAP-Rule" id="MF_01274"/>
    </source>
</evidence>
<keyword evidence="12 16" id="KW-0630">Potassium</keyword>
<comment type="function">
    <text evidence="16">Catalyzes the phosphorylation of pantothenate (Pan), the first step in CoA biosynthesis.</text>
</comment>
<keyword evidence="9 16" id="KW-0547">Nucleotide-binding</keyword>
<dbReference type="GO" id="GO:0015937">
    <property type="term" value="P:coenzyme A biosynthetic process"/>
    <property type="evidence" value="ECO:0007669"/>
    <property type="project" value="UniProtKB-UniRule"/>
</dbReference>
<comment type="pathway">
    <text evidence="4 16">Cofactor biosynthesis; coenzyme A biosynthesis; CoA from (R)-pantothenate: step 1/5.</text>
</comment>
<dbReference type="PANTHER" id="PTHR34265">
    <property type="entry name" value="TYPE III PANTOTHENATE KINASE"/>
    <property type="match status" value="1"/>
</dbReference>
<gene>
    <name evidence="16" type="primary">coaX</name>
    <name evidence="17" type="ORF">BTA35_0214905</name>
</gene>
<evidence type="ECO:0000256" key="10">
    <source>
        <dbReference type="ARBA" id="ARBA00022777"/>
    </source>
</evidence>
<feature type="binding site" evidence="16">
    <location>
        <position position="177"/>
    </location>
    <ligand>
        <name>substrate</name>
    </ligand>
</feature>
<dbReference type="Gene3D" id="3.30.420.40">
    <property type="match status" value="2"/>
</dbReference>
<dbReference type="Proteomes" id="UP000190064">
    <property type="component" value="Unassembled WGS sequence"/>
</dbReference>
<dbReference type="STRING" id="966.BTA35_0214905"/>
<feature type="binding site" evidence="16">
    <location>
        <position position="123"/>
    </location>
    <ligand>
        <name>K(+)</name>
        <dbReference type="ChEBI" id="CHEBI:29103"/>
    </ligand>
</feature>
<feature type="binding site" evidence="16">
    <location>
        <position position="126"/>
    </location>
    <ligand>
        <name>ATP</name>
        <dbReference type="ChEBI" id="CHEBI:30616"/>
    </ligand>
</feature>
<comment type="cofactor">
    <cofactor evidence="16">
        <name>NH4(+)</name>
        <dbReference type="ChEBI" id="CHEBI:28938"/>
    </cofactor>
    <cofactor evidence="16">
        <name>K(+)</name>
        <dbReference type="ChEBI" id="CHEBI:29103"/>
    </cofactor>
    <text evidence="16">A monovalent cation. Ammonium or potassium.</text>
</comment>
<dbReference type="GO" id="GO:0005524">
    <property type="term" value="F:ATP binding"/>
    <property type="evidence" value="ECO:0007669"/>
    <property type="project" value="UniProtKB-UniRule"/>
</dbReference>
<name>A0A1T1H841_OCELI</name>
<keyword evidence="7 16" id="KW-0963">Cytoplasm</keyword>
<keyword evidence="10 16" id="KW-0418">Kinase</keyword>
<dbReference type="UniPathway" id="UPA00241">
    <property type="reaction ID" value="UER00352"/>
</dbReference>
<feature type="binding site" evidence="16">
    <location>
        <begin position="23"/>
        <end position="30"/>
    </location>
    <ligand>
        <name>ATP</name>
        <dbReference type="ChEBI" id="CHEBI:30616"/>
    </ligand>
</feature>
<dbReference type="PANTHER" id="PTHR34265:SF1">
    <property type="entry name" value="TYPE III PANTOTHENATE KINASE"/>
    <property type="match status" value="1"/>
</dbReference>
<dbReference type="EMBL" id="MTSD02000009">
    <property type="protein sequence ID" value="OOV86031.1"/>
    <property type="molecule type" value="Genomic_DNA"/>
</dbReference>
<organism evidence="17 18">
    <name type="scientific">Oceanospirillum linum</name>
    <dbReference type="NCBI Taxonomy" id="966"/>
    <lineage>
        <taxon>Bacteria</taxon>
        <taxon>Pseudomonadati</taxon>
        <taxon>Pseudomonadota</taxon>
        <taxon>Gammaproteobacteria</taxon>
        <taxon>Oceanospirillales</taxon>
        <taxon>Oceanospirillaceae</taxon>
        <taxon>Oceanospirillum</taxon>
    </lineage>
</organism>
<dbReference type="GO" id="GO:0004594">
    <property type="term" value="F:pantothenate kinase activity"/>
    <property type="evidence" value="ECO:0007669"/>
    <property type="project" value="UniProtKB-UniRule"/>
</dbReference>
<keyword evidence="8 16" id="KW-0808">Transferase</keyword>
<evidence type="ECO:0000256" key="12">
    <source>
        <dbReference type="ARBA" id="ARBA00022958"/>
    </source>
</evidence>
<evidence type="ECO:0000256" key="8">
    <source>
        <dbReference type="ARBA" id="ARBA00022679"/>
    </source>
</evidence>
<comment type="subunit">
    <text evidence="5 16">Homodimer.</text>
</comment>
<keyword evidence="18" id="KW-1185">Reference proteome</keyword>
<evidence type="ECO:0000256" key="14">
    <source>
        <dbReference type="ARBA" id="ARBA00038036"/>
    </source>
</evidence>
<dbReference type="GO" id="GO:0005737">
    <property type="term" value="C:cytoplasm"/>
    <property type="evidence" value="ECO:0007669"/>
    <property type="project" value="UniProtKB-SubCell"/>
</dbReference>
<evidence type="ECO:0000313" key="18">
    <source>
        <dbReference type="Proteomes" id="UP000190064"/>
    </source>
</evidence>
<keyword evidence="13 16" id="KW-0173">Coenzyme A biosynthesis</keyword>
<evidence type="ECO:0000256" key="4">
    <source>
        <dbReference type="ARBA" id="ARBA00005225"/>
    </source>
</evidence>
<proteinExistence type="inferred from homology"/>
<comment type="cofactor">
    <cofactor evidence="2">
        <name>K(+)</name>
        <dbReference type="ChEBI" id="CHEBI:29103"/>
    </cofactor>
</comment>
<sequence length="241" mass="26663">MEPFVLLLVEKLVSELSKLLLVDVGNTRIKFMAADSPEIKYADSFDSLPLQGVNEVRVATVSRHKEIANWSQSITPAVRVARVTKCHKGLTVAYDDESRLGVDRWLAMLALWVENQKSFSVIDLGTAITADFVDDTGMHLGGYITPGYRLMKEALGVHTAQVGFGGNSSRLEPGHNTECCVDHGINRMVFSWLADIQHMESEDKLFVLTGGDAEKALEAGYGLDAEIDRTLVIRGLRYCFE</sequence>
<protein>
    <recommendedName>
        <fullName evidence="15 16">Type III pantothenate kinase</fullName>
        <ecNumber evidence="6 16">2.7.1.33</ecNumber>
    </recommendedName>
    <alternativeName>
        <fullName evidence="16">PanK-III</fullName>
    </alternativeName>
    <alternativeName>
        <fullName evidence="16">Pantothenic acid kinase</fullName>
    </alternativeName>
</protein>
<accession>A0A1T1H841</accession>
<dbReference type="AlphaFoldDB" id="A0A1T1H841"/>
<evidence type="ECO:0000256" key="3">
    <source>
        <dbReference type="ARBA" id="ARBA00004496"/>
    </source>
</evidence>
<evidence type="ECO:0000313" key="17">
    <source>
        <dbReference type="EMBL" id="OOV86031.1"/>
    </source>
</evidence>
<evidence type="ECO:0000256" key="9">
    <source>
        <dbReference type="ARBA" id="ARBA00022741"/>
    </source>
</evidence>
<keyword evidence="16" id="KW-0479">Metal-binding</keyword>
<comment type="caution">
    <text evidence="17">The sequence shown here is derived from an EMBL/GenBank/DDBJ whole genome shotgun (WGS) entry which is preliminary data.</text>
</comment>
<evidence type="ECO:0000256" key="15">
    <source>
        <dbReference type="ARBA" id="ARBA00040883"/>
    </source>
</evidence>
<dbReference type="EC" id="2.7.1.33" evidence="6 16"/>
<evidence type="ECO:0000256" key="6">
    <source>
        <dbReference type="ARBA" id="ARBA00012102"/>
    </source>
</evidence>
<dbReference type="InterPro" id="IPR004619">
    <property type="entry name" value="Type_III_PanK"/>
</dbReference>
<dbReference type="CDD" id="cd24015">
    <property type="entry name" value="ASKHA_NBD_PanK-III"/>
    <property type="match status" value="1"/>
</dbReference>
<comment type="similarity">
    <text evidence="14 16">Belongs to the type III pantothenate kinase family.</text>
</comment>
<keyword evidence="11 16" id="KW-0067">ATP-binding</keyword>
<dbReference type="InterPro" id="IPR043129">
    <property type="entry name" value="ATPase_NBD"/>
</dbReference>
<evidence type="ECO:0000256" key="7">
    <source>
        <dbReference type="ARBA" id="ARBA00022490"/>
    </source>
</evidence>
<dbReference type="Pfam" id="PF03309">
    <property type="entry name" value="Pan_kinase"/>
    <property type="match status" value="1"/>
</dbReference>
<feature type="binding site" evidence="16">
    <location>
        <begin position="101"/>
        <end position="104"/>
    </location>
    <ligand>
        <name>substrate</name>
    </ligand>
</feature>
<evidence type="ECO:0000256" key="1">
    <source>
        <dbReference type="ARBA" id="ARBA00001206"/>
    </source>
</evidence>